<accession>A0ABR1SES6</accession>
<keyword evidence="1" id="KW-0732">Signal</keyword>
<organism evidence="2 3">
    <name type="scientific">Apiospora rasikravindrae</name>
    <dbReference type="NCBI Taxonomy" id="990691"/>
    <lineage>
        <taxon>Eukaryota</taxon>
        <taxon>Fungi</taxon>
        <taxon>Dikarya</taxon>
        <taxon>Ascomycota</taxon>
        <taxon>Pezizomycotina</taxon>
        <taxon>Sordariomycetes</taxon>
        <taxon>Xylariomycetidae</taxon>
        <taxon>Amphisphaeriales</taxon>
        <taxon>Apiosporaceae</taxon>
        <taxon>Apiospora</taxon>
    </lineage>
</organism>
<protein>
    <recommendedName>
        <fullName evidence="4">Secreted protein</fullName>
    </recommendedName>
</protein>
<proteinExistence type="predicted"/>
<name>A0ABR1SES6_9PEZI</name>
<feature type="chain" id="PRO_5046694751" description="Secreted protein" evidence="1">
    <location>
        <begin position="20"/>
        <end position="202"/>
    </location>
</feature>
<evidence type="ECO:0008006" key="4">
    <source>
        <dbReference type="Google" id="ProtNLM"/>
    </source>
</evidence>
<dbReference type="Proteomes" id="UP001444661">
    <property type="component" value="Unassembled WGS sequence"/>
</dbReference>
<comment type="caution">
    <text evidence="2">The sequence shown here is derived from an EMBL/GenBank/DDBJ whole genome shotgun (WGS) entry which is preliminary data.</text>
</comment>
<feature type="signal peptide" evidence="1">
    <location>
        <begin position="1"/>
        <end position="19"/>
    </location>
</feature>
<gene>
    <name evidence="2" type="ORF">PG993_011502</name>
</gene>
<reference evidence="2 3" key="1">
    <citation type="submission" date="2023-01" db="EMBL/GenBank/DDBJ databases">
        <title>Analysis of 21 Apiospora genomes using comparative genomics revels a genus with tremendous synthesis potential of carbohydrate active enzymes and secondary metabolites.</title>
        <authorList>
            <person name="Sorensen T."/>
        </authorList>
    </citation>
    <scope>NUCLEOTIDE SEQUENCE [LARGE SCALE GENOMIC DNA]</scope>
    <source>
        <strain evidence="2 3">CBS 33761</strain>
    </source>
</reference>
<dbReference type="PANTHER" id="PTHR35605">
    <property type="entry name" value="ECP2 EFFECTOR PROTEIN DOMAIN-CONTAINING PROTEIN-RELATED"/>
    <property type="match status" value="1"/>
</dbReference>
<evidence type="ECO:0000313" key="3">
    <source>
        <dbReference type="Proteomes" id="UP001444661"/>
    </source>
</evidence>
<evidence type="ECO:0000313" key="2">
    <source>
        <dbReference type="EMBL" id="KAK8030211.1"/>
    </source>
</evidence>
<evidence type="ECO:0000256" key="1">
    <source>
        <dbReference type="SAM" id="SignalP"/>
    </source>
</evidence>
<dbReference type="EMBL" id="JAQQWK010000010">
    <property type="protein sequence ID" value="KAK8030211.1"/>
    <property type="molecule type" value="Genomic_DNA"/>
</dbReference>
<sequence length="202" mass="21858">MIALIVWIWAILVSTLVSGAAVQPNGGSAFNSSAPMPGIIWRGNVTVDGPIYEFNGTVQEIYAQIKKVNPAYELLPVSRERSSTNPKLSITHTECETPHGDPDNWGYAVTNEIDDGIAYLRGLTGECGATPGPCGRVSCSWDSAIAWCWNNPTGGYTLKCSELADYATEVVKQCPYRPNEVWGETYDSAGFSVFCAGKLHLC</sequence>
<keyword evidence="3" id="KW-1185">Reference proteome</keyword>
<dbReference type="PANTHER" id="PTHR35605:SF1">
    <property type="entry name" value="ECP2 EFFECTOR PROTEIN DOMAIN-CONTAINING PROTEIN-RELATED"/>
    <property type="match status" value="1"/>
</dbReference>